<name>A0A1Y0Y0K1_ACEPA</name>
<evidence type="ECO:0000259" key="1">
    <source>
        <dbReference type="PROSITE" id="PS50943"/>
    </source>
</evidence>
<organism evidence="2 3">
    <name type="scientific">Acetobacter pasteurianus subsp. pasteurianus</name>
    <dbReference type="NCBI Taxonomy" id="481145"/>
    <lineage>
        <taxon>Bacteria</taxon>
        <taxon>Pseudomonadati</taxon>
        <taxon>Pseudomonadota</taxon>
        <taxon>Alphaproteobacteria</taxon>
        <taxon>Acetobacterales</taxon>
        <taxon>Acetobacteraceae</taxon>
        <taxon>Acetobacter</taxon>
    </lineage>
</organism>
<dbReference type="AlphaFoldDB" id="A0A1Y0Y0K1"/>
<evidence type="ECO:0000313" key="3">
    <source>
        <dbReference type="Proteomes" id="UP000196205"/>
    </source>
</evidence>
<feature type="domain" description="HTH cro/C1-type" evidence="1">
    <location>
        <begin position="3"/>
        <end position="60"/>
    </location>
</feature>
<dbReference type="PROSITE" id="PS50943">
    <property type="entry name" value="HTH_CROC1"/>
    <property type="match status" value="1"/>
</dbReference>
<dbReference type="SMART" id="SM00530">
    <property type="entry name" value="HTH_XRE"/>
    <property type="match status" value="1"/>
</dbReference>
<reference evidence="2 3" key="1">
    <citation type="submission" date="2017-05" db="EMBL/GenBank/DDBJ databases">
        <title>Genome sequence of Acetobacter pasteurianus subsp. pasteurianus strain SRCM101342.</title>
        <authorList>
            <person name="Cho S.H."/>
        </authorList>
    </citation>
    <scope>NUCLEOTIDE SEQUENCE [LARGE SCALE GENOMIC DNA]</scope>
    <source>
        <strain evidence="2 3">SRCM101342</strain>
    </source>
</reference>
<dbReference type="RefSeq" id="WP_087652019.1">
    <property type="nucleotide sequence ID" value="NZ_CP021509.1"/>
</dbReference>
<evidence type="ECO:0000313" key="2">
    <source>
        <dbReference type="EMBL" id="ARW48709.1"/>
    </source>
</evidence>
<dbReference type="GO" id="GO:0003677">
    <property type="term" value="F:DNA binding"/>
    <property type="evidence" value="ECO:0007669"/>
    <property type="project" value="InterPro"/>
</dbReference>
<dbReference type="CDD" id="cd00093">
    <property type="entry name" value="HTH_XRE"/>
    <property type="match status" value="1"/>
</dbReference>
<protein>
    <recommendedName>
        <fullName evidence="1">HTH cro/C1-type domain-containing protein</fullName>
    </recommendedName>
</protein>
<dbReference type="SUPFAM" id="SSF47413">
    <property type="entry name" value="lambda repressor-like DNA-binding domains"/>
    <property type="match status" value="1"/>
</dbReference>
<sequence length="73" mass="7700">MDVRTYTKDRGLTQSELAKMLGVSVTTLHGYITGRRGVPVRIVAEVEKISGGLVKAADWLPESGGSLEQGAAA</sequence>
<dbReference type="Proteomes" id="UP000196205">
    <property type="component" value="Chromosome"/>
</dbReference>
<dbReference type="EMBL" id="CP021509">
    <property type="protein sequence ID" value="ARW48709.1"/>
    <property type="molecule type" value="Genomic_DNA"/>
</dbReference>
<dbReference type="InterPro" id="IPR001387">
    <property type="entry name" value="Cro/C1-type_HTH"/>
</dbReference>
<dbReference type="OrthoDB" id="7863425at2"/>
<proteinExistence type="predicted"/>
<accession>A0A1Y0Y0K1</accession>
<gene>
    <name evidence="2" type="ORF">S1001342_02410</name>
</gene>
<dbReference type="Gene3D" id="1.10.260.40">
    <property type="entry name" value="lambda repressor-like DNA-binding domains"/>
    <property type="match status" value="1"/>
</dbReference>
<dbReference type="InterPro" id="IPR010982">
    <property type="entry name" value="Lambda_DNA-bd_dom_sf"/>
</dbReference>
<dbReference type="Pfam" id="PF01381">
    <property type="entry name" value="HTH_3"/>
    <property type="match status" value="1"/>
</dbReference>